<dbReference type="Pfam" id="PF11871">
    <property type="entry name" value="DUF3391"/>
    <property type="match status" value="1"/>
</dbReference>
<organism evidence="4">
    <name type="scientific">Castellaniella ginsengisoli</name>
    <dbReference type="NCBI Taxonomy" id="546114"/>
    <lineage>
        <taxon>Bacteria</taxon>
        <taxon>Pseudomonadati</taxon>
        <taxon>Pseudomonadota</taxon>
        <taxon>Betaproteobacteria</taxon>
        <taxon>Burkholderiales</taxon>
        <taxon>Alcaligenaceae</taxon>
        <taxon>Castellaniella</taxon>
    </lineage>
</organism>
<protein>
    <submittedName>
        <fullName evidence="4">HD-GYP domain-containing protein</fullName>
    </submittedName>
</protein>
<dbReference type="Pfam" id="PF13487">
    <property type="entry name" value="HD_5"/>
    <property type="match status" value="1"/>
</dbReference>
<proteinExistence type="predicted"/>
<reference evidence="4" key="1">
    <citation type="submission" date="2024-05" db="EMBL/GenBank/DDBJ databases">
        <authorList>
            <person name="Luo Y.-C."/>
            <person name="Nicholds J."/>
            <person name="Mortimer T."/>
            <person name="Maboni G."/>
        </authorList>
    </citation>
    <scope>NUCLEOTIDE SEQUENCE</scope>
    <source>
        <strain evidence="4">153920</strain>
    </source>
</reference>
<accession>A0AB39CLA5</accession>
<dbReference type="Gene3D" id="1.10.3210.10">
    <property type="entry name" value="Hypothetical protein af1432"/>
    <property type="match status" value="1"/>
</dbReference>
<dbReference type="RefSeq" id="WP_368643735.1">
    <property type="nucleotide sequence ID" value="NZ_CP158252.1"/>
</dbReference>
<dbReference type="PROSITE" id="PS51832">
    <property type="entry name" value="HD_GYP"/>
    <property type="match status" value="1"/>
</dbReference>
<evidence type="ECO:0000256" key="1">
    <source>
        <dbReference type="SAM" id="MobiDB-lite"/>
    </source>
</evidence>
<dbReference type="PROSITE" id="PS51831">
    <property type="entry name" value="HD"/>
    <property type="match status" value="1"/>
</dbReference>
<evidence type="ECO:0000259" key="3">
    <source>
        <dbReference type="PROSITE" id="PS51832"/>
    </source>
</evidence>
<dbReference type="InterPro" id="IPR021812">
    <property type="entry name" value="DUF3391"/>
</dbReference>
<name>A0AB39CLA5_9BURK</name>
<dbReference type="NCBIfam" id="TIGR00277">
    <property type="entry name" value="HDIG"/>
    <property type="match status" value="1"/>
</dbReference>
<dbReference type="PANTHER" id="PTHR43155:SF2">
    <property type="entry name" value="CYCLIC DI-GMP PHOSPHODIESTERASE PA4108"/>
    <property type="match status" value="1"/>
</dbReference>
<dbReference type="InterPro" id="IPR037522">
    <property type="entry name" value="HD_GYP_dom"/>
</dbReference>
<evidence type="ECO:0000259" key="2">
    <source>
        <dbReference type="PROSITE" id="PS51831"/>
    </source>
</evidence>
<feature type="compositionally biased region" description="Low complexity" evidence="1">
    <location>
        <begin position="64"/>
        <end position="83"/>
    </location>
</feature>
<dbReference type="InterPro" id="IPR006675">
    <property type="entry name" value="HDIG_dom"/>
</dbReference>
<dbReference type="PANTHER" id="PTHR43155">
    <property type="entry name" value="CYCLIC DI-GMP PHOSPHODIESTERASE PA4108-RELATED"/>
    <property type="match status" value="1"/>
</dbReference>
<feature type="region of interest" description="Disordered" evidence="1">
    <location>
        <begin position="64"/>
        <end position="103"/>
    </location>
</feature>
<dbReference type="SUPFAM" id="SSF109604">
    <property type="entry name" value="HD-domain/PDEase-like"/>
    <property type="match status" value="1"/>
</dbReference>
<feature type="domain" description="HD-GYP" evidence="3">
    <location>
        <begin position="147"/>
        <end position="341"/>
    </location>
</feature>
<dbReference type="EMBL" id="CP158252">
    <property type="protein sequence ID" value="XDJ42623.1"/>
    <property type="molecule type" value="Genomic_DNA"/>
</dbReference>
<feature type="domain" description="HD" evidence="2">
    <location>
        <begin position="168"/>
        <end position="284"/>
    </location>
</feature>
<feature type="compositionally biased region" description="Low complexity" evidence="1">
    <location>
        <begin position="90"/>
        <end position="99"/>
    </location>
</feature>
<dbReference type="InterPro" id="IPR006674">
    <property type="entry name" value="HD_domain"/>
</dbReference>
<gene>
    <name evidence="4" type="ORF">ABRY99_03335</name>
</gene>
<dbReference type="AlphaFoldDB" id="A0AB39CLA5"/>
<dbReference type="GO" id="GO:0008081">
    <property type="term" value="F:phosphoric diester hydrolase activity"/>
    <property type="evidence" value="ECO:0007669"/>
    <property type="project" value="UniProtKB-ARBA"/>
</dbReference>
<sequence length="409" mass="44360">MIKKVPVSQLCVGMYVHDLGGSFLDHSFWRSRFLIQNERKLRRVQESKLDWVLIDTSRGVDVSAGGPAPAAPAAAPVSAAAGAPQPPAPAVDAAPRSASTEQQAFDDAKDIIEGSREQAKQLFADADLEGKIDLRQIEGLVQDMADSIEGHPDALTSLARIKRADQYLYAHSVAVAALMTSLARTLDLSEDQIRLAGMAGLLHDIGKVRDPGEASGKLGRPIQPVQEIQQKHPQTGAEMLRQDSSVPPEVVDVCLHHHERIDGKGFPDGLAGENISLLARMAAICNFYDEVTSTRPFKKGWDPAFALYKMMKSEGQFDPDVLGAFVRTVGRYPLGSIISLTQSELGLVVAQNPDTPELPVVKIFYSIRWSHAIPERRVNLADPDCPSRILPVAAPVDWAQSGLPVPPIV</sequence>
<dbReference type="InterPro" id="IPR003607">
    <property type="entry name" value="HD/PDEase_dom"/>
</dbReference>
<dbReference type="SMART" id="SM00471">
    <property type="entry name" value="HDc"/>
    <property type="match status" value="1"/>
</dbReference>
<evidence type="ECO:0000313" key="4">
    <source>
        <dbReference type="EMBL" id="XDJ42623.1"/>
    </source>
</evidence>
<dbReference type="CDD" id="cd00077">
    <property type="entry name" value="HDc"/>
    <property type="match status" value="1"/>
</dbReference>